<keyword evidence="2" id="KW-1133">Transmembrane helix</keyword>
<keyword evidence="2" id="KW-0812">Transmembrane</keyword>
<keyword evidence="2" id="KW-0472">Membrane</keyword>
<evidence type="ECO:0000313" key="4">
    <source>
        <dbReference type="Proteomes" id="UP000325957"/>
    </source>
</evidence>
<dbReference type="Proteomes" id="UP000325957">
    <property type="component" value="Unassembled WGS sequence"/>
</dbReference>
<evidence type="ECO:0000256" key="1">
    <source>
        <dbReference type="SAM" id="MobiDB-lite"/>
    </source>
</evidence>
<feature type="region of interest" description="Disordered" evidence="1">
    <location>
        <begin position="153"/>
        <end position="376"/>
    </location>
</feature>
<evidence type="ECO:0000256" key="2">
    <source>
        <dbReference type="SAM" id="Phobius"/>
    </source>
</evidence>
<protein>
    <submittedName>
        <fullName evidence="3">Uncharacterized protein</fullName>
    </submittedName>
</protein>
<gene>
    <name evidence="3" type="ORF">FCK90_12875</name>
</gene>
<dbReference type="EMBL" id="SZWF01000022">
    <property type="protein sequence ID" value="KAA9393276.1"/>
    <property type="molecule type" value="Genomic_DNA"/>
</dbReference>
<dbReference type="AlphaFoldDB" id="A0A5J5KWS5"/>
<dbReference type="RefSeq" id="WP_158034713.1">
    <property type="nucleotide sequence ID" value="NZ_ML708626.1"/>
</dbReference>
<sequence length="402" mass="41180">MADVSPSAANDALRRPSAFTGDPAGLQRNLASAGAEAQSTLSAVVTGPGNTAADRVAAAVILAARFDDASGLNAIGSEETGDPEVLGLRWSEDLRAKARTAVGQSVIVSLLTWASTATPAEPPLAAARAAAELGVDDDGAIFQKVSQRAVQLAQQRGTSRARKDELRQFTESLGRADQRARQSRATSAPGAAEASSPGAAEASTPLSPNTPPDAHPADGPSPEASSGPAPRAGPDPAEAERPPSSSSGDDHPEHASDAQPSQWSARDDHALNDLLGHGSPGKPAANQPPEPRDDPDHGKPVGFGDAPAGGTPAAGNDQDAGASGPPDEPRYGDRFEDKQWSGDTDETQDPPGPGPRRAYDPRALFDGPMSPTQKADEKNVLRNWAITAAVLVGILILVGLLI</sequence>
<name>A0A5J5KWS5_9MICC</name>
<keyword evidence="4" id="KW-1185">Reference proteome</keyword>
<proteinExistence type="predicted"/>
<feature type="transmembrane region" description="Helical" evidence="2">
    <location>
        <begin position="381"/>
        <end position="401"/>
    </location>
</feature>
<feature type="compositionally biased region" description="Basic and acidic residues" evidence="1">
    <location>
        <begin position="290"/>
        <end position="299"/>
    </location>
</feature>
<feature type="compositionally biased region" description="Low complexity" evidence="1">
    <location>
        <begin position="217"/>
        <end position="247"/>
    </location>
</feature>
<accession>A0A5J5KWS5</accession>
<feature type="compositionally biased region" description="Basic and acidic residues" evidence="1">
    <location>
        <begin position="327"/>
        <end position="340"/>
    </location>
</feature>
<feature type="compositionally biased region" description="Basic and acidic residues" evidence="1">
    <location>
        <begin position="161"/>
        <end position="180"/>
    </location>
</feature>
<comment type="caution">
    <text evidence="3">The sequence shown here is derived from an EMBL/GenBank/DDBJ whole genome shotgun (WGS) entry which is preliminary data.</text>
</comment>
<reference evidence="3 4" key="1">
    <citation type="submission" date="2019-05" db="EMBL/GenBank/DDBJ databases">
        <title>Kocuria coralli sp. nov., a novel actinobacterium isolated from coral reef seawater.</title>
        <authorList>
            <person name="Li J."/>
        </authorList>
    </citation>
    <scope>NUCLEOTIDE SEQUENCE [LARGE SCALE GENOMIC DNA]</scope>
    <source>
        <strain evidence="3 4">SCSIO 13007</strain>
    </source>
</reference>
<dbReference type="OrthoDB" id="4879335at2"/>
<feature type="compositionally biased region" description="Low complexity" evidence="1">
    <location>
        <begin position="185"/>
        <end position="204"/>
    </location>
</feature>
<feature type="compositionally biased region" description="Low complexity" evidence="1">
    <location>
        <begin position="302"/>
        <end position="315"/>
    </location>
</feature>
<feature type="region of interest" description="Disordered" evidence="1">
    <location>
        <begin position="1"/>
        <end position="26"/>
    </location>
</feature>
<evidence type="ECO:0000313" key="3">
    <source>
        <dbReference type="EMBL" id="KAA9393276.1"/>
    </source>
</evidence>
<organism evidence="3 4">
    <name type="scientific">Kocuria coralli</name>
    <dbReference type="NCBI Taxonomy" id="1461025"/>
    <lineage>
        <taxon>Bacteria</taxon>
        <taxon>Bacillati</taxon>
        <taxon>Actinomycetota</taxon>
        <taxon>Actinomycetes</taxon>
        <taxon>Micrococcales</taxon>
        <taxon>Micrococcaceae</taxon>
        <taxon>Kocuria</taxon>
    </lineage>
</organism>